<organism evidence="1 2">
    <name type="scientific">Myotis davidii</name>
    <name type="common">David's myotis</name>
    <dbReference type="NCBI Taxonomy" id="225400"/>
    <lineage>
        <taxon>Eukaryota</taxon>
        <taxon>Metazoa</taxon>
        <taxon>Chordata</taxon>
        <taxon>Craniata</taxon>
        <taxon>Vertebrata</taxon>
        <taxon>Euteleostomi</taxon>
        <taxon>Mammalia</taxon>
        <taxon>Eutheria</taxon>
        <taxon>Laurasiatheria</taxon>
        <taxon>Chiroptera</taxon>
        <taxon>Yangochiroptera</taxon>
        <taxon>Vespertilionidae</taxon>
        <taxon>Myotis</taxon>
    </lineage>
</organism>
<evidence type="ECO:0000313" key="2">
    <source>
        <dbReference type="Proteomes" id="UP000010556"/>
    </source>
</evidence>
<dbReference type="Proteomes" id="UP000010556">
    <property type="component" value="Unassembled WGS sequence"/>
</dbReference>
<dbReference type="EMBL" id="KB099074">
    <property type="protein sequence ID" value="ELK38313.1"/>
    <property type="molecule type" value="Genomic_DNA"/>
</dbReference>
<dbReference type="AlphaFoldDB" id="L5MKN1"/>
<accession>L5MKN1</accession>
<reference evidence="2" key="1">
    <citation type="journal article" date="2013" name="Science">
        <title>Comparative analysis of bat genomes provides insight into the evolution of flight and immunity.</title>
        <authorList>
            <person name="Zhang G."/>
            <person name="Cowled C."/>
            <person name="Shi Z."/>
            <person name="Huang Z."/>
            <person name="Bishop-Lilly K.A."/>
            <person name="Fang X."/>
            <person name="Wynne J.W."/>
            <person name="Xiong Z."/>
            <person name="Baker M.L."/>
            <person name="Zhao W."/>
            <person name="Tachedjian M."/>
            <person name="Zhu Y."/>
            <person name="Zhou P."/>
            <person name="Jiang X."/>
            <person name="Ng J."/>
            <person name="Yang L."/>
            <person name="Wu L."/>
            <person name="Xiao J."/>
            <person name="Feng Y."/>
            <person name="Chen Y."/>
            <person name="Sun X."/>
            <person name="Zhang Y."/>
            <person name="Marsh G.A."/>
            <person name="Crameri G."/>
            <person name="Broder C.C."/>
            <person name="Frey K.G."/>
            <person name="Wang L.F."/>
            <person name="Wang J."/>
        </authorList>
    </citation>
    <scope>NUCLEOTIDE SEQUENCE [LARGE SCALE GENOMIC DNA]</scope>
</reference>
<sequence>MEMEVVEVEEEVVVMEVVEVEVVVVMEVVVMEVEVEVVKVVVDMGMVPSHLRGCGLDAPVGDQGPVASSAGVEGALLCLPVSLHQEGLMVQLFILVG</sequence>
<name>L5MKN1_MYODS</name>
<proteinExistence type="predicted"/>
<protein>
    <submittedName>
        <fullName evidence="1">Uncharacterized protein</fullName>
    </submittedName>
</protein>
<gene>
    <name evidence="1" type="ORF">MDA_GLEAN10010178</name>
</gene>
<keyword evidence="2" id="KW-1185">Reference proteome</keyword>
<evidence type="ECO:0000313" key="1">
    <source>
        <dbReference type="EMBL" id="ELK38313.1"/>
    </source>
</evidence>